<organism evidence="10 11">
    <name type="scientific">Lactococcus lactis subsp. lactis A12</name>
    <dbReference type="NCBI Taxonomy" id="1137134"/>
    <lineage>
        <taxon>Bacteria</taxon>
        <taxon>Bacillati</taxon>
        <taxon>Bacillota</taxon>
        <taxon>Bacilli</taxon>
        <taxon>Lactobacillales</taxon>
        <taxon>Streptococcaceae</taxon>
        <taxon>Lactococcus</taxon>
    </lineage>
</organism>
<accession>S6FVP4</accession>
<proteinExistence type="inferred from homology"/>
<sequence>MATKKKTNFDDITKKYGAERDKALADALALIEKDFGKGSLMRLGEAANQKVSVVSSGSLALDIALGAGGYPKGRIVEIYGPRIFW</sequence>
<dbReference type="PANTHER" id="PTHR45900">
    <property type="entry name" value="RECA"/>
    <property type="match status" value="1"/>
</dbReference>
<dbReference type="GO" id="GO:0009432">
    <property type="term" value="P:SOS response"/>
    <property type="evidence" value="ECO:0007669"/>
    <property type="project" value="UniProtKB-KW"/>
</dbReference>
<evidence type="ECO:0000256" key="8">
    <source>
        <dbReference type="ARBA" id="ARBA00023236"/>
    </source>
</evidence>
<comment type="caution">
    <text evidence="10">The sequence shown here is derived from an EMBL/GenBank/DDBJ whole genome shotgun (WGS) entry which is preliminary data.</text>
</comment>
<comment type="similarity">
    <text evidence="1">Belongs to the RecA family.</text>
</comment>
<feature type="domain" description="RecA-like N-terminal" evidence="9">
    <location>
        <begin position="22"/>
        <end position="81"/>
    </location>
</feature>
<dbReference type="Proteomes" id="UP000015361">
    <property type="component" value="Unassembled WGS sequence"/>
</dbReference>
<keyword evidence="3" id="KW-0547">Nucleotide-binding</keyword>
<evidence type="ECO:0000256" key="4">
    <source>
        <dbReference type="ARBA" id="ARBA00022763"/>
    </source>
</evidence>
<dbReference type="GO" id="GO:0006281">
    <property type="term" value="P:DNA repair"/>
    <property type="evidence" value="ECO:0007669"/>
    <property type="project" value="UniProtKB-KW"/>
</dbReference>
<evidence type="ECO:0000259" key="9">
    <source>
        <dbReference type="Pfam" id="PF00154"/>
    </source>
</evidence>
<dbReference type="Gene3D" id="3.40.50.300">
    <property type="entry name" value="P-loop containing nucleotide triphosphate hydrolases"/>
    <property type="match status" value="1"/>
</dbReference>
<evidence type="ECO:0000256" key="6">
    <source>
        <dbReference type="ARBA" id="ARBA00023172"/>
    </source>
</evidence>
<evidence type="ECO:0000313" key="10">
    <source>
        <dbReference type="EMBL" id="CDG05957.1"/>
    </source>
</evidence>
<gene>
    <name evidence="10" type="primary">recA</name>
    <name evidence="10" type="ORF">O9U_00630</name>
</gene>
<dbReference type="InterPro" id="IPR013765">
    <property type="entry name" value="DNA_recomb/repair_RecA"/>
</dbReference>
<dbReference type="InterPro" id="IPR027417">
    <property type="entry name" value="P-loop_NTPase"/>
</dbReference>
<reference evidence="10 11" key="1">
    <citation type="journal article" date="2013" name="Appl. Environ. Microbiol.">
        <title>The Carbohydrate Metabolism Signature of Lactococcus lactis Strain A12 Reveals Its Sourdough Ecosystem Origin.</title>
        <authorList>
            <person name="Passerini D."/>
            <person name="Coddeville M."/>
            <person name="Le Bourgeois P."/>
            <person name="Loubiere P."/>
            <person name="Ritzenthaler P."/>
            <person name="Fontagne-Faucher C."/>
            <person name="Daveran-Mingot M.L."/>
            <person name="Cocaign-Bousquet M."/>
        </authorList>
    </citation>
    <scope>NUCLEOTIDE SEQUENCE [LARGE SCALE GENOMIC DNA]</scope>
    <source>
        <strain evidence="10 11">A12</strain>
    </source>
</reference>
<dbReference type="InterPro" id="IPR049428">
    <property type="entry name" value="RecA-like_N"/>
</dbReference>
<dbReference type="AlphaFoldDB" id="S6FVP4"/>
<dbReference type="GO" id="GO:0005829">
    <property type="term" value="C:cytosol"/>
    <property type="evidence" value="ECO:0007669"/>
    <property type="project" value="TreeGrafter"/>
</dbReference>
<evidence type="ECO:0000313" key="11">
    <source>
        <dbReference type="Proteomes" id="UP000015361"/>
    </source>
</evidence>
<evidence type="ECO:0000256" key="1">
    <source>
        <dbReference type="ARBA" id="ARBA00009391"/>
    </source>
</evidence>
<protein>
    <recommendedName>
        <fullName evidence="2">Protein RecA</fullName>
    </recommendedName>
</protein>
<dbReference type="GO" id="GO:0006310">
    <property type="term" value="P:DNA recombination"/>
    <property type="evidence" value="ECO:0007669"/>
    <property type="project" value="UniProtKB-KW"/>
</dbReference>
<dbReference type="GO" id="GO:0005524">
    <property type="term" value="F:ATP binding"/>
    <property type="evidence" value="ECO:0007669"/>
    <property type="project" value="UniProtKB-KW"/>
</dbReference>
<keyword evidence="4" id="KW-0227">DNA damage</keyword>
<evidence type="ECO:0000256" key="3">
    <source>
        <dbReference type="ARBA" id="ARBA00022741"/>
    </source>
</evidence>
<name>S6FVP4_LACLL</name>
<dbReference type="EMBL" id="CBLU010000030">
    <property type="protein sequence ID" value="CDG05957.1"/>
    <property type="molecule type" value="Genomic_DNA"/>
</dbReference>
<keyword evidence="7" id="KW-0234">DNA repair</keyword>
<evidence type="ECO:0000256" key="2">
    <source>
        <dbReference type="ARBA" id="ARBA00015553"/>
    </source>
</evidence>
<keyword evidence="6" id="KW-0233">DNA recombination</keyword>
<evidence type="ECO:0000256" key="7">
    <source>
        <dbReference type="ARBA" id="ARBA00023204"/>
    </source>
</evidence>
<dbReference type="SUPFAM" id="SSF52540">
    <property type="entry name" value="P-loop containing nucleoside triphosphate hydrolases"/>
    <property type="match status" value="1"/>
</dbReference>
<keyword evidence="5" id="KW-0067">ATP-binding</keyword>
<evidence type="ECO:0000256" key="5">
    <source>
        <dbReference type="ARBA" id="ARBA00022840"/>
    </source>
</evidence>
<keyword evidence="8" id="KW-0742">SOS response</keyword>
<dbReference type="GO" id="GO:0003697">
    <property type="term" value="F:single-stranded DNA binding"/>
    <property type="evidence" value="ECO:0007669"/>
    <property type="project" value="InterPro"/>
</dbReference>
<dbReference type="Pfam" id="PF00154">
    <property type="entry name" value="RecA_N"/>
    <property type="match status" value="1"/>
</dbReference>
<dbReference type="PANTHER" id="PTHR45900:SF1">
    <property type="entry name" value="MITOCHONDRIAL DNA REPAIR PROTEIN RECA HOMOLOG-RELATED"/>
    <property type="match status" value="1"/>
</dbReference>